<dbReference type="SUPFAM" id="SSF54631">
    <property type="entry name" value="CBS-domain pair"/>
    <property type="match status" value="1"/>
</dbReference>
<dbReference type="SMART" id="SM01091">
    <property type="entry name" value="CorC_HlyC"/>
    <property type="match status" value="1"/>
</dbReference>
<dbReference type="GO" id="GO:0050660">
    <property type="term" value="F:flavin adenine dinucleotide binding"/>
    <property type="evidence" value="ECO:0007669"/>
    <property type="project" value="InterPro"/>
</dbReference>
<evidence type="ECO:0000256" key="6">
    <source>
        <dbReference type="ARBA" id="ARBA00023136"/>
    </source>
</evidence>
<evidence type="ECO:0000313" key="13">
    <source>
        <dbReference type="Proteomes" id="UP000287701"/>
    </source>
</evidence>
<dbReference type="PROSITE" id="PS51846">
    <property type="entry name" value="CNNM"/>
    <property type="match status" value="1"/>
</dbReference>
<feature type="transmembrane region" description="Helical" evidence="9">
    <location>
        <begin position="57"/>
        <end position="81"/>
    </location>
</feature>
<dbReference type="PANTHER" id="PTHR22777:SF17">
    <property type="entry name" value="UPF0053 PROTEIN SLL0260"/>
    <property type="match status" value="1"/>
</dbReference>
<keyword evidence="6 8" id="KW-0472">Membrane</keyword>
<keyword evidence="3" id="KW-0677">Repeat</keyword>
<accession>A0A410JUM1</accession>
<evidence type="ECO:0000256" key="3">
    <source>
        <dbReference type="ARBA" id="ARBA00022737"/>
    </source>
</evidence>
<organism evidence="12 13">
    <name type="scientific">Ornithobacterium rhinotracheale</name>
    <dbReference type="NCBI Taxonomy" id="28251"/>
    <lineage>
        <taxon>Bacteria</taxon>
        <taxon>Pseudomonadati</taxon>
        <taxon>Bacteroidota</taxon>
        <taxon>Flavobacteriia</taxon>
        <taxon>Flavobacteriales</taxon>
        <taxon>Weeksellaceae</taxon>
        <taxon>Ornithobacterium</taxon>
    </lineage>
</organism>
<dbReference type="CDD" id="cd04590">
    <property type="entry name" value="CBS_pair_CorC_HlyC_assoc"/>
    <property type="match status" value="1"/>
</dbReference>
<dbReference type="InterPro" id="IPR016169">
    <property type="entry name" value="FAD-bd_PCMH_sub2"/>
</dbReference>
<feature type="domain" description="CNNM transmembrane" evidence="11">
    <location>
        <begin position="1"/>
        <end position="191"/>
    </location>
</feature>
<evidence type="ECO:0000256" key="2">
    <source>
        <dbReference type="ARBA" id="ARBA00022692"/>
    </source>
</evidence>
<name>A0A410JUM1_ORNRH</name>
<evidence type="ECO:0000256" key="7">
    <source>
        <dbReference type="PROSITE-ProRule" id="PRU00703"/>
    </source>
</evidence>
<protein>
    <submittedName>
        <fullName evidence="12">HlyC/CorC family transporter</fullName>
    </submittedName>
</protein>
<dbReference type="InterPro" id="IPR046342">
    <property type="entry name" value="CBS_dom_sf"/>
</dbReference>
<evidence type="ECO:0000256" key="1">
    <source>
        <dbReference type="ARBA" id="ARBA00004141"/>
    </source>
</evidence>
<evidence type="ECO:0000313" key="12">
    <source>
        <dbReference type="EMBL" id="QAR31689.1"/>
    </source>
</evidence>
<dbReference type="GO" id="GO:0005886">
    <property type="term" value="C:plasma membrane"/>
    <property type="evidence" value="ECO:0007669"/>
    <property type="project" value="TreeGrafter"/>
</dbReference>
<keyword evidence="2 8" id="KW-0812">Transmembrane</keyword>
<dbReference type="EMBL" id="CP035107">
    <property type="protein sequence ID" value="QAR31689.1"/>
    <property type="molecule type" value="Genomic_DNA"/>
</dbReference>
<dbReference type="PANTHER" id="PTHR22777">
    <property type="entry name" value="HEMOLYSIN-RELATED"/>
    <property type="match status" value="1"/>
</dbReference>
<evidence type="ECO:0000259" key="11">
    <source>
        <dbReference type="PROSITE" id="PS51846"/>
    </source>
</evidence>
<dbReference type="Pfam" id="PF03471">
    <property type="entry name" value="CorC_HlyC"/>
    <property type="match status" value="1"/>
</dbReference>
<dbReference type="RefSeq" id="WP_128502129.1">
    <property type="nucleotide sequence ID" value="NZ_CP035107.1"/>
</dbReference>
<dbReference type="InterPro" id="IPR005170">
    <property type="entry name" value="Transptr-assoc_dom"/>
</dbReference>
<keyword evidence="4 8" id="KW-1133">Transmembrane helix</keyword>
<dbReference type="Gene3D" id="3.30.465.10">
    <property type="match status" value="1"/>
</dbReference>
<dbReference type="AlphaFoldDB" id="A0A410JUM1"/>
<feature type="transmembrane region" description="Helical" evidence="9">
    <location>
        <begin position="123"/>
        <end position="148"/>
    </location>
</feature>
<dbReference type="InterPro" id="IPR002550">
    <property type="entry name" value="CNNM"/>
</dbReference>
<comment type="subcellular location">
    <subcellularLocation>
        <location evidence="1">Membrane</location>
        <topology evidence="1">Multi-pass membrane protein</topology>
    </subcellularLocation>
</comment>
<evidence type="ECO:0000256" key="4">
    <source>
        <dbReference type="ARBA" id="ARBA00022989"/>
    </source>
</evidence>
<feature type="domain" description="CBS" evidence="10">
    <location>
        <begin position="209"/>
        <end position="268"/>
    </location>
</feature>
<dbReference type="Pfam" id="PF01595">
    <property type="entry name" value="CNNM"/>
    <property type="match status" value="1"/>
</dbReference>
<dbReference type="OrthoDB" id="9798188at2"/>
<gene>
    <name evidence="12" type="ORF">EQP59_10235</name>
</gene>
<sequence length="415" mass="47618">MSATIPIIIIAILASAFFSGTEIAFISLSRMQLELEAKKENWISRKMLYLAENPKKFIATMLVGNNISLVIYGIFMGQLIVSYLPSYSPTIDVLIQTLISTVVILATAEFLPKAIFSIYPNKLFKTFVVPAWLIYIIFTPITTFIMWLSDLFLKIVGQKQTEDEIFLKEELKYFISEQLVEASEEEIDTEVQIFHNALEFSEIKVRECMVPRKEIVAVRIDEPIEEVRKKFIETGFSKIIVYQENIDNIIGYIHSFDLFKKPKNIRTTMLPVDFVNETSLAKDVMDDLIKKRKSVAIVLDEYGGTAGMLTVEDVVEELFGEIEDEHDKVKLIEKQINEHEYLFSARVEIDHLNQEYGWDLPESDAYETLGGLAVSVLEKIPEIGETFVVDNKYKFEITKGNDTKIEEIKITLIED</sequence>
<dbReference type="InterPro" id="IPR036318">
    <property type="entry name" value="FAD-bd_PCMH-like_sf"/>
</dbReference>
<evidence type="ECO:0000256" key="5">
    <source>
        <dbReference type="ARBA" id="ARBA00023122"/>
    </source>
</evidence>
<dbReference type="InterPro" id="IPR044751">
    <property type="entry name" value="Ion_transp-like_CBS"/>
</dbReference>
<dbReference type="Pfam" id="PF00571">
    <property type="entry name" value="CBS"/>
    <property type="match status" value="2"/>
</dbReference>
<evidence type="ECO:0000259" key="10">
    <source>
        <dbReference type="PROSITE" id="PS51371"/>
    </source>
</evidence>
<keyword evidence="5 7" id="KW-0129">CBS domain</keyword>
<feature type="transmembrane region" description="Helical" evidence="9">
    <location>
        <begin position="93"/>
        <end position="111"/>
    </location>
</feature>
<dbReference type="InterPro" id="IPR000644">
    <property type="entry name" value="CBS_dom"/>
</dbReference>
<reference evidence="12 13" key="1">
    <citation type="submission" date="2019-01" db="EMBL/GenBank/DDBJ databases">
        <title>Whole Genome of Ornithobacterium rhinotracheale FARPER-174b.</title>
        <authorList>
            <person name="Tataje-Lavanda L.A."/>
            <person name="Montalvan A."/>
            <person name="Montesinos R."/>
            <person name="Zimic M."/>
            <person name="Fernandez-Sanchez M."/>
            <person name="Fernandez-Diaz M."/>
        </authorList>
    </citation>
    <scope>NUCLEOTIDE SEQUENCE [LARGE SCALE GENOMIC DNA]</scope>
    <source>
        <strain evidence="12 13">FARPER-174b</strain>
    </source>
</reference>
<dbReference type="Gene3D" id="3.10.580.10">
    <property type="entry name" value="CBS-domain"/>
    <property type="match status" value="1"/>
</dbReference>
<feature type="transmembrane region" description="Helical" evidence="9">
    <location>
        <begin position="6"/>
        <end position="28"/>
    </location>
</feature>
<evidence type="ECO:0000256" key="8">
    <source>
        <dbReference type="PROSITE-ProRule" id="PRU01193"/>
    </source>
</evidence>
<evidence type="ECO:0000256" key="9">
    <source>
        <dbReference type="SAM" id="Phobius"/>
    </source>
</evidence>
<dbReference type="Proteomes" id="UP000287701">
    <property type="component" value="Chromosome"/>
</dbReference>
<dbReference type="PROSITE" id="PS51371">
    <property type="entry name" value="CBS"/>
    <property type="match status" value="1"/>
</dbReference>
<proteinExistence type="predicted"/>
<dbReference type="SUPFAM" id="SSF56176">
    <property type="entry name" value="FAD-binding/transporter-associated domain-like"/>
    <property type="match status" value="1"/>
</dbReference>